<gene>
    <name evidence="3" type="ORF">DES41_11227</name>
</gene>
<dbReference type="EMBL" id="QPJK01000012">
    <property type="protein sequence ID" value="RCW65576.1"/>
    <property type="molecule type" value="Genomic_DNA"/>
</dbReference>
<feature type="transmembrane region" description="Helical" evidence="2">
    <location>
        <begin position="371"/>
        <end position="390"/>
    </location>
</feature>
<feature type="transmembrane region" description="Helical" evidence="2">
    <location>
        <begin position="344"/>
        <end position="365"/>
    </location>
</feature>
<dbReference type="InterPro" id="IPR011385">
    <property type="entry name" value="Site-sp_rcmbase"/>
</dbReference>
<keyword evidence="2" id="KW-1133">Transmembrane helix</keyword>
<dbReference type="RefSeq" id="WP_114471683.1">
    <property type="nucleotide sequence ID" value="NZ_QPJK01000012.1"/>
</dbReference>
<dbReference type="Proteomes" id="UP000252884">
    <property type="component" value="Unassembled WGS sequence"/>
</dbReference>
<protein>
    <submittedName>
        <fullName evidence="3">Site-specific recombinase</fullName>
    </submittedName>
</protein>
<feature type="region of interest" description="Disordered" evidence="1">
    <location>
        <begin position="652"/>
        <end position="679"/>
    </location>
</feature>
<accession>A0A368XED8</accession>
<keyword evidence="4" id="KW-1185">Reference proteome</keyword>
<feature type="transmembrane region" description="Helical" evidence="2">
    <location>
        <begin position="476"/>
        <end position="496"/>
    </location>
</feature>
<keyword evidence="2" id="KW-0472">Membrane</keyword>
<name>A0A368XED8_9BURK</name>
<comment type="caution">
    <text evidence="3">The sequence shown here is derived from an EMBL/GenBank/DDBJ whole genome shotgun (WGS) entry which is preliminary data.</text>
</comment>
<dbReference type="OrthoDB" id="5688397at2"/>
<feature type="transmembrane region" description="Helical" evidence="2">
    <location>
        <begin position="538"/>
        <end position="560"/>
    </location>
</feature>
<dbReference type="PIRSF" id="PIRSF015380">
    <property type="entry name" value="Site-sp_rcmb"/>
    <property type="match status" value="1"/>
</dbReference>
<evidence type="ECO:0000313" key="3">
    <source>
        <dbReference type="EMBL" id="RCW65576.1"/>
    </source>
</evidence>
<feature type="transmembrane region" description="Helical" evidence="2">
    <location>
        <begin position="590"/>
        <end position="614"/>
    </location>
</feature>
<reference evidence="3 4" key="1">
    <citation type="submission" date="2018-07" db="EMBL/GenBank/DDBJ databases">
        <title>Genomic Encyclopedia of Type Strains, Phase IV (KMG-IV): sequencing the most valuable type-strain genomes for metagenomic binning, comparative biology and taxonomic classification.</title>
        <authorList>
            <person name="Goeker M."/>
        </authorList>
    </citation>
    <scope>NUCLEOTIDE SEQUENCE [LARGE SCALE GENOMIC DNA]</scope>
    <source>
        <strain evidence="3 4">DSM 21634</strain>
    </source>
</reference>
<keyword evidence="2" id="KW-0812">Transmembrane</keyword>
<proteinExistence type="predicted"/>
<feature type="transmembrane region" description="Helical" evidence="2">
    <location>
        <begin position="427"/>
        <end position="449"/>
    </location>
</feature>
<evidence type="ECO:0000256" key="1">
    <source>
        <dbReference type="SAM" id="MobiDB-lite"/>
    </source>
</evidence>
<evidence type="ECO:0000256" key="2">
    <source>
        <dbReference type="SAM" id="Phobius"/>
    </source>
</evidence>
<dbReference type="Pfam" id="PF10136">
    <property type="entry name" value="SpecificRecomb"/>
    <property type="match status" value="1"/>
</dbReference>
<sequence length="679" mass="74092">MQQDINRILDALDPSAPLAHRHIWLIGVLDWVRGDGKSVAAAVSRVQFLVEALEARPELLPRLRAWWRTMVLTVDFSVLLGDHGFAPRTAFASEFNERLRRKLLPGTPETVDASALFSLAFPRRIDGAWLAALDEPLLQRLAHQLSDPEDPRTPPWQSVVLDAITYCAGQIQANGFAPELRLRMGPKARSDRAFHALVGDVDQLARAVRQTASQEAVDAAAQQLRERLESCRQAVGDVYAHLEENGISVGVVFRLRQLRERIVRVRELLDMLLGGKPLASGARLIARLAQAEQDKKSLRALVTANSSLLAAKVAERSAETGEHYITRDVPAYLRMLRKAAGGGFLTGFTVLLKFGIMAIGLSAFWGGFWAGVSYAASFVLIQLLHCTLATKQPAMTAPAMAARLRDLTGDAVTRFVDEITHLTRSQVAAVLGNLLVVVPTVLGISLLMLHTLGHPMLDAKGAQYVLHSLDLRGPTLLFAAFTGVLLFAASIIGGWAENWFVLHRLDSALRYNPRITRVLGAGRAARWAGYMRENISGFASNITLGFMLGLVPAFLAFFAVGLDVRHVTLSAGQLAAAASALGPAVLREEAFWWCVAAIPLIGALNLAVSFYLAFRVAARAHNVSNVDRARIYAAIRARLRHRPLQFFLPAVRPAASGTPDNDTPRRPPSDAGPADLLER</sequence>
<evidence type="ECO:0000313" key="4">
    <source>
        <dbReference type="Proteomes" id="UP000252884"/>
    </source>
</evidence>
<organism evidence="3 4">
    <name type="scientific">Pseudorhodoferax soli</name>
    <dbReference type="NCBI Taxonomy" id="545864"/>
    <lineage>
        <taxon>Bacteria</taxon>
        <taxon>Pseudomonadati</taxon>
        <taxon>Pseudomonadota</taxon>
        <taxon>Betaproteobacteria</taxon>
        <taxon>Burkholderiales</taxon>
        <taxon>Comamonadaceae</taxon>
    </lineage>
</organism>
<dbReference type="AlphaFoldDB" id="A0A368XED8"/>